<evidence type="ECO:0000259" key="4">
    <source>
        <dbReference type="PROSITE" id="PS50043"/>
    </source>
</evidence>
<reference evidence="5 6" key="1">
    <citation type="submission" date="2023-12" db="EMBL/GenBank/DDBJ databases">
        <title>Novel species of the genus Arcicella isolated from rivers.</title>
        <authorList>
            <person name="Lu H."/>
        </authorList>
    </citation>
    <scope>NUCLEOTIDE SEQUENCE [LARGE SCALE GENOMIC DNA]</scope>
    <source>
        <strain evidence="5 6">KCTC 23307</strain>
    </source>
</reference>
<organism evidence="5 6">
    <name type="scientific">Arcicella rigui</name>
    <dbReference type="NCBI Taxonomy" id="797020"/>
    <lineage>
        <taxon>Bacteria</taxon>
        <taxon>Pseudomonadati</taxon>
        <taxon>Bacteroidota</taxon>
        <taxon>Cytophagia</taxon>
        <taxon>Cytophagales</taxon>
        <taxon>Flectobacillaceae</taxon>
        <taxon>Arcicella</taxon>
    </lineage>
</organism>
<sequence length="255" mass="29876">MVIYDTPKFQIDYLESEGISFNSFINCNSSDDFVEIIKDYRIHFDNVGGISKALWDNTHLDFVIPPDLQKWVDDFLNMPDWQKLNQLYVPPKLGFVISNDAASHLSVIDIFEKTQTGFRPHFFVNKDEAVAWMLNNEKVTKALPEPPVIKVIQDVMPKKTRIELTIDSEDLSEYLFLLNRLLRNRRLTQKHSENFLKLTKREKEVLGLIINGLTDKLIAEKIFLSYQTIRTHRKNIMAKLECKKASDLTIYRYFL</sequence>
<dbReference type="Gene3D" id="1.10.10.10">
    <property type="entry name" value="Winged helix-like DNA-binding domain superfamily/Winged helix DNA-binding domain"/>
    <property type="match status" value="1"/>
</dbReference>
<dbReference type="SMART" id="SM00421">
    <property type="entry name" value="HTH_LUXR"/>
    <property type="match status" value="1"/>
</dbReference>
<dbReference type="PROSITE" id="PS50043">
    <property type="entry name" value="HTH_LUXR_2"/>
    <property type="match status" value="1"/>
</dbReference>
<dbReference type="Proteomes" id="UP001302949">
    <property type="component" value="Unassembled WGS sequence"/>
</dbReference>
<accession>A0ABU5QAN2</accession>
<evidence type="ECO:0000313" key="5">
    <source>
        <dbReference type="EMBL" id="MEA5139908.1"/>
    </source>
</evidence>
<dbReference type="CDD" id="cd06170">
    <property type="entry name" value="LuxR_C_like"/>
    <property type="match status" value="1"/>
</dbReference>
<evidence type="ECO:0000256" key="1">
    <source>
        <dbReference type="ARBA" id="ARBA00023015"/>
    </source>
</evidence>
<keyword evidence="3" id="KW-0804">Transcription</keyword>
<dbReference type="SUPFAM" id="SSF46894">
    <property type="entry name" value="C-terminal effector domain of the bipartite response regulators"/>
    <property type="match status" value="1"/>
</dbReference>
<keyword evidence="6" id="KW-1185">Reference proteome</keyword>
<evidence type="ECO:0000256" key="2">
    <source>
        <dbReference type="ARBA" id="ARBA00023125"/>
    </source>
</evidence>
<name>A0ABU5QAN2_9BACT</name>
<dbReference type="RefSeq" id="WP_323297067.1">
    <property type="nucleotide sequence ID" value="NZ_JAYFUM010000013.1"/>
</dbReference>
<comment type="caution">
    <text evidence="5">The sequence shown here is derived from an EMBL/GenBank/DDBJ whole genome shotgun (WGS) entry which is preliminary data.</text>
</comment>
<dbReference type="InterPro" id="IPR036388">
    <property type="entry name" value="WH-like_DNA-bd_sf"/>
</dbReference>
<evidence type="ECO:0000313" key="6">
    <source>
        <dbReference type="Proteomes" id="UP001302949"/>
    </source>
</evidence>
<keyword evidence="1" id="KW-0805">Transcription regulation</keyword>
<proteinExistence type="predicted"/>
<dbReference type="PANTHER" id="PTHR44688">
    <property type="entry name" value="DNA-BINDING TRANSCRIPTIONAL ACTIVATOR DEVR_DOSR"/>
    <property type="match status" value="1"/>
</dbReference>
<protein>
    <submittedName>
        <fullName evidence="5">LuxR C-terminal-related transcriptional regulator</fullName>
    </submittedName>
</protein>
<dbReference type="PRINTS" id="PR00038">
    <property type="entry name" value="HTHLUXR"/>
</dbReference>
<dbReference type="Pfam" id="PF00196">
    <property type="entry name" value="GerE"/>
    <property type="match status" value="1"/>
</dbReference>
<keyword evidence="2" id="KW-0238">DNA-binding</keyword>
<feature type="domain" description="HTH luxR-type" evidence="4">
    <location>
        <begin position="191"/>
        <end position="255"/>
    </location>
</feature>
<dbReference type="InterPro" id="IPR000792">
    <property type="entry name" value="Tscrpt_reg_LuxR_C"/>
</dbReference>
<dbReference type="PANTHER" id="PTHR44688:SF16">
    <property type="entry name" value="DNA-BINDING TRANSCRIPTIONAL ACTIVATOR DEVR_DOSR"/>
    <property type="match status" value="1"/>
</dbReference>
<dbReference type="InterPro" id="IPR016032">
    <property type="entry name" value="Sig_transdc_resp-reg_C-effctor"/>
</dbReference>
<gene>
    <name evidence="5" type="ORF">VB248_12220</name>
</gene>
<dbReference type="EMBL" id="JAYFUM010000013">
    <property type="protein sequence ID" value="MEA5139908.1"/>
    <property type="molecule type" value="Genomic_DNA"/>
</dbReference>
<evidence type="ECO:0000256" key="3">
    <source>
        <dbReference type="ARBA" id="ARBA00023163"/>
    </source>
</evidence>